<dbReference type="SUPFAM" id="SSF48173">
    <property type="entry name" value="Cryptochrome/photolyase FAD-binding domain"/>
    <property type="match status" value="1"/>
</dbReference>
<keyword evidence="2 3" id="KW-0274">FAD</keyword>
<evidence type="ECO:0000256" key="2">
    <source>
        <dbReference type="ARBA" id="ARBA00022827"/>
    </source>
</evidence>
<evidence type="ECO:0000259" key="5">
    <source>
        <dbReference type="Pfam" id="PF03441"/>
    </source>
</evidence>
<protein>
    <submittedName>
        <fullName evidence="6">Deoxyribodipyrimidine photo-lyase</fullName>
    </submittedName>
</protein>
<reference evidence="6 7" key="1">
    <citation type="submission" date="2018-03" db="EMBL/GenBank/DDBJ databases">
        <title>Genomic Encyclopedia of Archaeal and Bacterial Type Strains, Phase II (KMG-II): from individual species to whole genera.</title>
        <authorList>
            <person name="Goeker M."/>
        </authorList>
    </citation>
    <scope>NUCLEOTIDE SEQUENCE [LARGE SCALE GENOMIC DNA]</scope>
    <source>
        <strain evidence="6 7">DSM 29318</strain>
    </source>
</reference>
<dbReference type="InterPro" id="IPR002081">
    <property type="entry name" value="Cryptochrome/DNA_photolyase_1"/>
</dbReference>
<dbReference type="RefSeq" id="WP_106159303.1">
    <property type="nucleotide sequence ID" value="NZ_PVTT01000001.1"/>
</dbReference>
<feature type="region of interest" description="Disordered" evidence="4">
    <location>
        <begin position="218"/>
        <end position="245"/>
    </location>
</feature>
<keyword evidence="7" id="KW-1185">Reference proteome</keyword>
<dbReference type="Proteomes" id="UP000238801">
    <property type="component" value="Unassembled WGS sequence"/>
</dbReference>
<sequence>MLDLSPTRAAGLERLQAFAPEAGRAYATGRNADDSENGYPAVSVLSPWLRHRLVTEAEVLDAVLARHAPDAAAKFVSEVHWRTYFKGFMELRPSLWAGYGRDVRRQLDRVQAESGLRSEWEAACKGETGYEAFDHWARELVETGYVHNHARMWFASLWTHTLGLPWELGADFFIRHLLDGDAASNTLSWRWVVGLHTEGRTYLARNGNITRYTNGRFEPDDRLAGRAEPAGGMPNPPPGAPPQGDDWSDADGVLIHEDDLWADHVLPRMEGAPTAVLLSPEGRSPLRVAPKVLGWTRAAAEDAMRERGIAARWLDGPEEAAAWARTESLAKVVTPYAPAGPAADALRAAERSGLPLVRALRSYDARAWPKATAGFFKLKKAIPALTAHLPQRGAA</sequence>
<dbReference type="Gene3D" id="1.10.579.10">
    <property type="entry name" value="DNA Cyclobutane Dipyrimidine Photolyase, subunit A, domain 3"/>
    <property type="match status" value="1"/>
</dbReference>
<evidence type="ECO:0000256" key="4">
    <source>
        <dbReference type="SAM" id="MobiDB-lite"/>
    </source>
</evidence>
<dbReference type="PANTHER" id="PTHR11455:SF9">
    <property type="entry name" value="CRYPTOCHROME CIRCADIAN CLOCK 5 ISOFORM X1"/>
    <property type="match status" value="1"/>
</dbReference>
<evidence type="ECO:0000256" key="1">
    <source>
        <dbReference type="ARBA" id="ARBA00022630"/>
    </source>
</evidence>
<gene>
    <name evidence="6" type="ORF">BCF33_0448</name>
</gene>
<feature type="binding site" evidence="3">
    <location>
        <begin position="78"/>
        <end position="85"/>
    </location>
    <ligand>
        <name>FAD</name>
        <dbReference type="ChEBI" id="CHEBI:57692"/>
    </ligand>
</feature>
<feature type="binding site" evidence="3">
    <location>
        <position position="26"/>
    </location>
    <ligand>
        <name>FAD</name>
        <dbReference type="ChEBI" id="CHEBI:57692"/>
    </ligand>
</feature>
<feature type="domain" description="Cryptochrome/DNA photolyase FAD-binding" evidence="5">
    <location>
        <begin position="75"/>
        <end position="203"/>
    </location>
</feature>
<comment type="cofactor">
    <cofactor evidence="3">
        <name>FAD</name>
        <dbReference type="ChEBI" id="CHEBI:57692"/>
    </cofactor>
    <text evidence="3">Binds 1 FAD per subunit.</text>
</comment>
<dbReference type="EMBL" id="PVTT01000001">
    <property type="protein sequence ID" value="PRY94846.1"/>
    <property type="molecule type" value="Genomic_DNA"/>
</dbReference>
<keyword evidence="1 3" id="KW-0285">Flavoprotein</keyword>
<dbReference type="InterPro" id="IPR036134">
    <property type="entry name" value="Crypto/Photolyase_FAD-like_sf"/>
</dbReference>
<proteinExistence type="predicted"/>
<organism evidence="6 7">
    <name type="scientific">Hasllibacter halocynthiae</name>
    <dbReference type="NCBI Taxonomy" id="595589"/>
    <lineage>
        <taxon>Bacteria</taxon>
        <taxon>Pseudomonadati</taxon>
        <taxon>Pseudomonadota</taxon>
        <taxon>Alphaproteobacteria</taxon>
        <taxon>Rhodobacterales</taxon>
        <taxon>Roseobacteraceae</taxon>
        <taxon>Hasllibacter</taxon>
    </lineage>
</organism>
<evidence type="ECO:0000313" key="6">
    <source>
        <dbReference type="EMBL" id="PRY94846.1"/>
    </source>
</evidence>
<feature type="binding site" evidence="3">
    <location>
        <begin position="179"/>
        <end position="181"/>
    </location>
    <ligand>
        <name>FAD</name>
        <dbReference type="ChEBI" id="CHEBI:57692"/>
    </ligand>
</feature>
<evidence type="ECO:0000313" key="7">
    <source>
        <dbReference type="Proteomes" id="UP000238801"/>
    </source>
</evidence>
<comment type="caution">
    <text evidence="6">The sequence shown here is derived from an EMBL/GenBank/DDBJ whole genome shotgun (WGS) entry which is preliminary data.</text>
</comment>
<dbReference type="Gene3D" id="1.25.40.80">
    <property type="match status" value="1"/>
</dbReference>
<accession>A0A2T0X7D5</accession>
<dbReference type="OrthoDB" id="9772484at2"/>
<dbReference type="InterPro" id="IPR005101">
    <property type="entry name" value="Cryptochr/Photolyase_FAD-bd"/>
</dbReference>
<feature type="binding site" evidence="3">
    <location>
        <position position="75"/>
    </location>
    <ligand>
        <name>FAD</name>
        <dbReference type="ChEBI" id="CHEBI:57692"/>
    </ligand>
</feature>
<keyword evidence="6" id="KW-0456">Lyase</keyword>
<dbReference type="Pfam" id="PF03441">
    <property type="entry name" value="FAD_binding_7"/>
    <property type="match status" value="1"/>
</dbReference>
<dbReference type="PANTHER" id="PTHR11455">
    <property type="entry name" value="CRYPTOCHROME"/>
    <property type="match status" value="1"/>
</dbReference>
<name>A0A2T0X7D5_9RHOB</name>
<evidence type="ECO:0000256" key="3">
    <source>
        <dbReference type="PIRSR" id="PIRSR602081-1"/>
    </source>
</evidence>
<dbReference type="AlphaFoldDB" id="A0A2T0X7D5"/>
<dbReference type="GO" id="GO:0071949">
    <property type="term" value="F:FAD binding"/>
    <property type="evidence" value="ECO:0007669"/>
    <property type="project" value="TreeGrafter"/>
</dbReference>
<dbReference type="GO" id="GO:0003904">
    <property type="term" value="F:deoxyribodipyrimidine photo-lyase activity"/>
    <property type="evidence" value="ECO:0007669"/>
    <property type="project" value="TreeGrafter"/>
</dbReference>
<dbReference type="GO" id="GO:0003677">
    <property type="term" value="F:DNA binding"/>
    <property type="evidence" value="ECO:0007669"/>
    <property type="project" value="TreeGrafter"/>
</dbReference>